<keyword evidence="3" id="KW-1185">Reference proteome</keyword>
<dbReference type="Proteomes" id="UP000254101">
    <property type="component" value="Unassembled WGS sequence"/>
</dbReference>
<evidence type="ECO:0000313" key="3">
    <source>
        <dbReference type="Proteomes" id="UP000254101"/>
    </source>
</evidence>
<organism evidence="2 3">
    <name type="scientific">Alteriqipengyuania lutimaris</name>
    <dbReference type="NCBI Taxonomy" id="1538146"/>
    <lineage>
        <taxon>Bacteria</taxon>
        <taxon>Pseudomonadati</taxon>
        <taxon>Pseudomonadota</taxon>
        <taxon>Alphaproteobacteria</taxon>
        <taxon>Sphingomonadales</taxon>
        <taxon>Erythrobacteraceae</taxon>
        <taxon>Alteriqipengyuania</taxon>
    </lineage>
</organism>
<dbReference type="EMBL" id="QRBB01000001">
    <property type="protein sequence ID" value="RDS78622.1"/>
    <property type="molecule type" value="Genomic_DNA"/>
</dbReference>
<keyword evidence="1" id="KW-0812">Transmembrane</keyword>
<dbReference type="OrthoDB" id="7585827at2"/>
<name>A0A395LNZ1_9SPHN</name>
<protein>
    <submittedName>
        <fullName evidence="2">Uncharacterized protein</fullName>
    </submittedName>
</protein>
<comment type="caution">
    <text evidence="2">The sequence shown here is derived from an EMBL/GenBank/DDBJ whole genome shotgun (WGS) entry which is preliminary data.</text>
</comment>
<reference evidence="2 3" key="1">
    <citation type="submission" date="2018-07" db="EMBL/GenBank/DDBJ databases">
        <title>Erythrobacter nanhaiensis sp. nov., a novel member of the genus Erythrobacter isolated from the South China Sea.</title>
        <authorList>
            <person name="Chen X."/>
            <person name="Liu J."/>
        </authorList>
    </citation>
    <scope>NUCLEOTIDE SEQUENCE [LARGE SCALE GENOMIC DNA]</scope>
    <source>
        <strain evidence="2 3">S-5</strain>
    </source>
</reference>
<feature type="transmembrane region" description="Helical" evidence="1">
    <location>
        <begin position="54"/>
        <end position="74"/>
    </location>
</feature>
<gene>
    <name evidence="2" type="ORF">DL238_08795</name>
</gene>
<sequence length="76" mass="8142">MDWLHELVFISDAGRVALLGAGFIVLALFAMVAERARGRRARIDRVGCMPWMTIFLFAAVIGGGLLATAVPALLKG</sequence>
<evidence type="ECO:0000313" key="2">
    <source>
        <dbReference type="EMBL" id="RDS78622.1"/>
    </source>
</evidence>
<proteinExistence type="predicted"/>
<keyword evidence="1" id="KW-0472">Membrane</keyword>
<accession>A0A395LNZ1</accession>
<dbReference type="RefSeq" id="WP_115492851.1">
    <property type="nucleotide sequence ID" value="NZ_JACHWW010000001.1"/>
</dbReference>
<evidence type="ECO:0000256" key="1">
    <source>
        <dbReference type="SAM" id="Phobius"/>
    </source>
</evidence>
<feature type="transmembrane region" description="Helical" evidence="1">
    <location>
        <begin position="13"/>
        <end position="33"/>
    </location>
</feature>
<keyword evidence="1" id="KW-1133">Transmembrane helix</keyword>
<dbReference type="AlphaFoldDB" id="A0A395LNZ1"/>